<comment type="caution">
    <text evidence="11">The sequence shown here is derived from an EMBL/GenBank/DDBJ whole genome shotgun (WGS) entry which is preliminary data.</text>
</comment>
<dbReference type="AlphaFoldDB" id="A0A1T3NZE5"/>
<accession>A0A1T3NZE5</accession>
<evidence type="ECO:0000256" key="4">
    <source>
        <dbReference type="ARBA" id="ARBA00007365"/>
    </source>
</evidence>
<sequence length="323" mass="35606">MHTRNNVVADPMAGRLHGVPDVRCGRLLGVHQRGYHLVAGGLDRSLTRRARVVDRRLLGMRGVWGKPVPRPAGCLAYRIHAGHDILLLAGFIRYLFPTIPGSCAAYRRGIRTVERCPRRSRGRSRPRHARISRIQEDRPCNRREGASVAEELFATIKTNHGDIRIRLFPNHAPKTVANFVELSQGQREWVHPAKGQKTTDRLYDGTVFHRVISGFMIQGGDPLGTGTGGPGYRFADEFHPDLAFSKPYLLAMANAGPGTNGSQFFITVGATPHLNNKHTIFGEVADGESRKVVDAIAGTQTDMRDRPASDVVINTVEVETVSS</sequence>
<dbReference type="PANTHER" id="PTHR45625">
    <property type="entry name" value="PEPTIDYL-PROLYL CIS-TRANS ISOMERASE-RELATED"/>
    <property type="match status" value="1"/>
</dbReference>
<dbReference type="PANTHER" id="PTHR45625:SF4">
    <property type="entry name" value="PEPTIDYLPROLYL ISOMERASE DOMAIN AND WD REPEAT-CONTAINING PROTEIN 1"/>
    <property type="match status" value="1"/>
</dbReference>
<dbReference type="Pfam" id="PF00160">
    <property type="entry name" value="Pro_isomerase"/>
    <property type="match status" value="1"/>
</dbReference>
<reference evidence="11 12" key="1">
    <citation type="submission" date="2017-03" db="EMBL/GenBank/DDBJ databases">
        <title>Draft genome sequence of Streptomyces scabrisporus NF3, endophyte isolated from Amphipterygium adstringens.</title>
        <authorList>
            <person name="Vazquez M."/>
            <person name="Ceapa C.D."/>
            <person name="Rodriguez Luna D."/>
            <person name="Sanchez Esquivel S."/>
        </authorList>
    </citation>
    <scope>NUCLEOTIDE SEQUENCE [LARGE SCALE GENOMIC DNA]</scope>
    <source>
        <strain evidence="11 12">NF3</strain>
    </source>
</reference>
<dbReference type="PROSITE" id="PS50072">
    <property type="entry name" value="CSA_PPIASE_2"/>
    <property type="match status" value="1"/>
</dbReference>
<dbReference type="SUPFAM" id="SSF50891">
    <property type="entry name" value="Cyclophilin-like"/>
    <property type="match status" value="1"/>
</dbReference>
<dbReference type="Proteomes" id="UP000190037">
    <property type="component" value="Unassembled WGS sequence"/>
</dbReference>
<dbReference type="EC" id="5.2.1.8" evidence="5"/>
<dbReference type="eggNOG" id="COG0652">
    <property type="taxonomic scope" value="Bacteria"/>
</dbReference>
<feature type="compositionally biased region" description="Basic residues" evidence="9">
    <location>
        <begin position="118"/>
        <end position="131"/>
    </location>
</feature>
<dbReference type="InterPro" id="IPR002130">
    <property type="entry name" value="Cyclophilin-type_PPIase_dom"/>
</dbReference>
<comment type="function">
    <text evidence="2">PPIases accelerate the folding of proteins. It catalyzes the cis-trans isomerization of proline imidic peptide bonds in oligopeptides.</text>
</comment>
<protein>
    <recommendedName>
        <fullName evidence="5">peptidylprolyl isomerase</fullName>
        <ecNumber evidence="5">5.2.1.8</ecNumber>
    </recommendedName>
</protein>
<gene>
    <name evidence="11" type="ORF">B4N89_14880</name>
</gene>
<evidence type="ECO:0000256" key="7">
    <source>
        <dbReference type="ARBA" id="ARBA00023110"/>
    </source>
</evidence>
<evidence type="ECO:0000259" key="10">
    <source>
        <dbReference type="PROSITE" id="PS50072"/>
    </source>
</evidence>
<evidence type="ECO:0000256" key="2">
    <source>
        <dbReference type="ARBA" id="ARBA00002388"/>
    </source>
</evidence>
<keyword evidence="12" id="KW-1185">Reference proteome</keyword>
<evidence type="ECO:0000313" key="11">
    <source>
        <dbReference type="EMBL" id="OPC82051.1"/>
    </source>
</evidence>
<keyword evidence="8" id="KW-0413">Isomerase</keyword>
<evidence type="ECO:0000313" key="12">
    <source>
        <dbReference type="Proteomes" id="UP000190037"/>
    </source>
</evidence>
<organism evidence="11 12">
    <name type="scientific">Embleya scabrispora</name>
    <dbReference type="NCBI Taxonomy" id="159449"/>
    <lineage>
        <taxon>Bacteria</taxon>
        <taxon>Bacillati</taxon>
        <taxon>Actinomycetota</taxon>
        <taxon>Actinomycetes</taxon>
        <taxon>Kitasatosporales</taxon>
        <taxon>Streptomycetaceae</taxon>
        <taxon>Embleya</taxon>
    </lineage>
</organism>
<keyword evidence="6" id="KW-0963">Cytoplasm</keyword>
<proteinExistence type="inferred from homology"/>
<evidence type="ECO:0000256" key="6">
    <source>
        <dbReference type="ARBA" id="ARBA00022490"/>
    </source>
</evidence>
<dbReference type="GO" id="GO:0006457">
    <property type="term" value="P:protein folding"/>
    <property type="evidence" value="ECO:0007669"/>
    <property type="project" value="InterPro"/>
</dbReference>
<feature type="domain" description="PPIase cyclophilin-type" evidence="10">
    <location>
        <begin position="158"/>
        <end position="318"/>
    </location>
</feature>
<comment type="subcellular location">
    <subcellularLocation>
        <location evidence="3">Cytoplasm</location>
    </subcellularLocation>
</comment>
<comment type="similarity">
    <text evidence="4">Belongs to the cyclophilin-type PPIase family.</text>
</comment>
<evidence type="ECO:0000256" key="8">
    <source>
        <dbReference type="ARBA" id="ARBA00023235"/>
    </source>
</evidence>
<dbReference type="PROSITE" id="PS00170">
    <property type="entry name" value="CSA_PPIASE_1"/>
    <property type="match status" value="1"/>
</dbReference>
<dbReference type="InterPro" id="IPR029000">
    <property type="entry name" value="Cyclophilin-like_dom_sf"/>
</dbReference>
<dbReference type="CDD" id="cd00317">
    <property type="entry name" value="cyclophilin"/>
    <property type="match status" value="1"/>
</dbReference>
<comment type="catalytic activity">
    <reaction evidence="1">
        <text>[protein]-peptidylproline (omega=180) = [protein]-peptidylproline (omega=0)</text>
        <dbReference type="Rhea" id="RHEA:16237"/>
        <dbReference type="Rhea" id="RHEA-COMP:10747"/>
        <dbReference type="Rhea" id="RHEA-COMP:10748"/>
        <dbReference type="ChEBI" id="CHEBI:83833"/>
        <dbReference type="ChEBI" id="CHEBI:83834"/>
        <dbReference type="EC" id="5.2.1.8"/>
    </reaction>
</comment>
<dbReference type="GO" id="GO:0005737">
    <property type="term" value="C:cytoplasm"/>
    <property type="evidence" value="ECO:0007669"/>
    <property type="project" value="UniProtKB-SubCell"/>
</dbReference>
<evidence type="ECO:0000256" key="1">
    <source>
        <dbReference type="ARBA" id="ARBA00000971"/>
    </source>
</evidence>
<feature type="region of interest" description="Disordered" evidence="9">
    <location>
        <begin position="118"/>
        <end position="138"/>
    </location>
</feature>
<evidence type="ECO:0000256" key="5">
    <source>
        <dbReference type="ARBA" id="ARBA00013194"/>
    </source>
</evidence>
<dbReference type="Gene3D" id="2.40.100.10">
    <property type="entry name" value="Cyclophilin-like"/>
    <property type="match status" value="1"/>
</dbReference>
<evidence type="ECO:0000256" key="3">
    <source>
        <dbReference type="ARBA" id="ARBA00004496"/>
    </source>
</evidence>
<dbReference type="EMBL" id="MWQN01000001">
    <property type="protein sequence ID" value="OPC82051.1"/>
    <property type="molecule type" value="Genomic_DNA"/>
</dbReference>
<dbReference type="InterPro" id="IPR044666">
    <property type="entry name" value="Cyclophilin_A-like"/>
</dbReference>
<dbReference type="InterPro" id="IPR020892">
    <property type="entry name" value="Cyclophilin-type_PPIase_CS"/>
</dbReference>
<evidence type="ECO:0000256" key="9">
    <source>
        <dbReference type="SAM" id="MobiDB-lite"/>
    </source>
</evidence>
<dbReference type="PRINTS" id="PR00153">
    <property type="entry name" value="CSAPPISMRASE"/>
</dbReference>
<keyword evidence="7" id="KW-0697">Rotamase</keyword>
<name>A0A1T3NZE5_9ACTN</name>
<dbReference type="GO" id="GO:0003755">
    <property type="term" value="F:peptidyl-prolyl cis-trans isomerase activity"/>
    <property type="evidence" value="ECO:0007669"/>
    <property type="project" value="UniProtKB-KW"/>
</dbReference>
<dbReference type="FunFam" id="2.40.100.10:FF:000028">
    <property type="entry name" value="Peptidyl-prolyl cis-trans isomerase"/>
    <property type="match status" value="1"/>
</dbReference>
<dbReference type="STRING" id="159449.B4N89_14880"/>